<feature type="binding site" evidence="10">
    <location>
        <position position="131"/>
    </location>
    <ligand>
        <name>L-histidine</name>
        <dbReference type="ChEBI" id="CHEBI:57595"/>
    </ligand>
</feature>
<dbReference type="PANTHER" id="PTHR43707">
    <property type="entry name" value="HISTIDYL-TRNA SYNTHETASE"/>
    <property type="match status" value="1"/>
</dbReference>
<feature type="domain" description="Aminoacyl-transfer RNA synthetases class-II family profile" evidence="11">
    <location>
        <begin position="38"/>
        <end position="333"/>
    </location>
</feature>
<gene>
    <name evidence="12" type="ORF">MHYMCMPASI_00319</name>
</gene>
<evidence type="ECO:0000256" key="7">
    <source>
        <dbReference type="ARBA" id="ARBA00023146"/>
    </source>
</evidence>
<dbReference type="HAMAP" id="MF_00127">
    <property type="entry name" value="His_tRNA_synth"/>
    <property type="match status" value="1"/>
</dbReference>
<keyword evidence="7" id="KW-0030">Aminoacyl-tRNA synthetase</keyword>
<feature type="binding site" evidence="10">
    <location>
        <position position="127"/>
    </location>
    <ligand>
        <name>L-histidine</name>
        <dbReference type="ChEBI" id="CHEBI:57595"/>
    </ligand>
</feature>
<dbReference type="CDD" id="cd00859">
    <property type="entry name" value="HisRS_anticodon"/>
    <property type="match status" value="1"/>
</dbReference>
<dbReference type="InterPro" id="IPR015807">
    <property type="entry name" value="His-tRNA-ligase"/>
</dbReference>
<keyword evidence="4" id="KW-0547">Nucleotide-binding</keyword>
<name>A0A8S4BZY6_9ACAR</name>
<evidence type="ECO:0000313" key="13">
    <source>
        <dbReference type="Proteomes" id="UP000837675"/>
    </source>
</evidence>
<accession>A0A8S4BZY6</accession>
<dbReference type="InterPro" id="IPR036621">
    <property type="entry name" value="Anticodon-bd_dom_sf"/>
</dbReference>
<dbReference type="InterPro" id="IPR004154">
    <property type="entry name" value="Anticodon-bd"/>
</dbReference>
<evidence type="ECO:0000259" key="11">
    <source>
        <dbReference type="PROSITE" id="PS50862"/>
    </source>
</evidence>
<dbReference type="SUPFAM" id="SSF55681">
    <property type="entry name" value="Class II aaRS and biotin synthetases"/>
    <property type="match status" value="1"/>
</dbReference>
<dbReference type="InterPro" id="IPR041715">
    <property type="entry name" value="HisRS-like_core"/>
</dbReference>
<keyword evidence="6" id="KW-0648">Protein biosynthesis</keyword>
<dbReference type="InterPro" id="IPR033656">
    <property type="entry name" value="HisRS_anticodon"/>
</dbReference>
<comment type="similarity">
    <text evidence="1">Belongs to the class-II aminoacyl-tRNA synthetase family.</text>
</comment>
<evidence type="ECO:0000256" key="8">
    <source>
        <dbReference type="ARBA" id="ARBA00030619"/>
    </source>
</evidence>
<evidence type="ECO:0000256" key="5">
    <source>
        <dbReference type="ARBA" id="ARBA00022840"/>
    </source>
</evidence>
<feature type="binding site" evidence="10">
    <location>
        <begin position="263"/>
        <end position="264"/>
    </location>
    <ligand>
        <name>L-histidine</name>
        <dbReference type="ChEBI" id="CHEBI:57595"/>
    </ligand>
</feature>
<feature type="binding site" evidence="10">
    <location>
        <begin position="83"/>
        <end position="85"/>
    </location>
    <ligand>
        <name>L-histidine</name>
        <dbReference type="ChEBI" id="CHEBI:57595"/>
    </ligand>
</feature>
<evidence type="ECO:0000256" key="4">
    <source>
        <dbReference type="ARBA" id="ARBA00022741"/>
    </source>
</evidence>
<dbReference type="Gene3D" id="3.30.930.10">
    <property type="entry name" value="Bira Bifunctional Protein, Domain 2"/>
    <property type="match status" value="1"/>
</dbReference>
<keyword evidence="3 12" id="KW-0436">Ligase</keyword>
<keyword evidence="13" id="KW-1185">Reference proteome</keyword>
<evidence type="ECO:0000256" key="2">
    <source>
        <dbReference type="ARBA" id="ARBA00012815"/>
    </source>
</evidence>
<evidence type="ECO:0000256" key="10">
    <source>
        <dbReference type="PIRSR" id="PIRSR001549-1"/>
    </source>
</evidence>
<dbReference type="PIRSF" id="PIRSF001549">
    <property type="entry name" value="His-tRNA_synth"/>
    <property type="match status" value="1"/>
</dbReference>
<evidence type="ECO:0000256" key="6">
    <source>
        <dbReference type="ARBA" id="ARBA00022917"/>
    </source>
</evidence>
<feature type="binding site" evidence="10">
    <location>
        <position position="259"/>
    </location>
    <ligand>
        <name>L-histidine</name>
        <dbReference type="ChEBI" id="CHEBI:57595"/>
    </ligand>
</feature>
<keyword evidence="5" id="KW-0067">ATP-binding</keyword>
<evidence type="ECO:0000313" key="12">
    <source>
        <dbReference type="EMBL" id="CAG7590493.1"/>
    </source>
</evidence>
<evidence type="ECO:0000256" key="1">
    <source>
        <dbReference type="ARBA" id="ARBA00008226"/>
    </source>
</evidence>
<comment type="catalytic activity">
    <reaction evidence="9">
        <text>tRNA(His) + L-histidine + ATP = L-histidyl-tRNA(His) + AMP + diphosphate + H(+)</text>
        <dbReference type="Rhea" id="RHEA:17313"/>
        <dbReference type="Rhea" id="RHEA-COMP:9665"/>
        <dbReference type="Rhea" id="RHEA-COMP:9689"/>
        <dbReference type="ChEBI" id="CHEBI:15378"/>
        <dbReference type="ChEBI" id="CHEBI:30616"/>
        <dbReference type="ChEBI" id="CHEBI:33019"/>
        <dbReference type="ChEBI" id="CHEBI:57595"/>
        <dbReference type="ChEBI" id="CHEBI:78442"/>
        <dbReference type="ChEBI" id="CHEBI:78527"/>
        <dbReference type="ChEBI" id="CHEBI:456215"/>
        <dbReference type="EC" id="6.1.1.21"/>
    </reaction>
</comment>
<dbReference type="Proteomes" id="UP000837675">
    <property type="component" value="Unassembled WGS sequence"/>
</dbReference>
<dbReference type="InterPro" id="IPR004516">
    <property type="entry name" value="HisRS/HisZ"/>
</dbReference>
<dbReference type="EC" id="6.1.1.21" evidence="2"/>
<dbReference type="Pfam" id="PF13393">
    <property type="entry name" value="tRNA-synt_His"/>
    <property type="match status" value="1"/>
</dbReference>
<dbReference type="SUPFAM" id="SSF52954">
    <property type="entry name" value="Class II aaRS ABD-related"/>
    <property type="match status" value="1"/>
</dbReference>
<dbReference type="AlphaFoldDB" id="A0A8S4BZY6"/>
<dbReference type="EMBL" id="CAJVAF010000104">
    <property type="protein sequence ID" value="CAG7590493.1"/>
    <property type="molecule type" value="Genomic_DNA"/>
</dbReference>
<organism evidence="12 13">
    <name type="scientific">Hyalomma marginatum</name>
    <dbReference type="NCBI Taxonomy" id="34627"/>
    <lineage>
        <taxon>Eukaryota</taxon>
        <taxon>Metazoa</taxon>
        <taxon>Ecdysozoa</taxon>
        <taxon>Arthropoda</taxon>
        <taxon>Chelicerata</taxon>
        <taxon>Arachnida</taxon>
        <taxon>Acari</taxon>
        <taxon>Parasitiformes</taxon>
        <taxon>Ixodida</taxon>
        <taxon>Ixodoidea</taxon>
        <taxon>Ixodidae</taxon>
        <taxon>Hyalomminae</taxon>
        <taxon>Hyalomma</taxon>
    </lineage>
</organism>
<protein>
    <recommendedName>
        <fullName evidence="2">histidine--tRNA ligase</fullName>
        <ecNumber evidence="2">6.1.1.21</ecNumber>
    </recommendedName>
    <alternativeName>
        <fullName evidence="8">Histidyl-tRNA synthetase</fullName>
    </alternativeName>
</protein>
<comment type="caution">
    <text evidence="12">The sequence shown here is derived from an EMBL/GenBank/DDBJ whole genome shotgun (WGS) entry which is preliminary data.</text>
</comment>
<dbReference type="GO" id="GO:0006427">
    <property type="term" value="P:histidyl-tRNA aminoacylation"/>
    <property type="evidence" value="ECO:0007669"/>
    <property type="project" value="InterPro"/>
</dbReference>
<dbReference type="NCBIfam" id="TIGR00442">
    <property type="entry name" value="hisS"/>
    <property type="match status" value="1"/>
</dbReference>
<dbReference type="PROSITE" id="PS50862">
    <property type="entry name" value="AA_TRNA_LIGASE_II"/>
    <property type="match status" value="1"/>
</dbReference>
<dbReference type="CDD" id="cd00773">
    <property type="entry name" value="HisRS-like_core"/>
    <property type="match status" value="1"/>
</dbReference>
<sequence length="417" mass="47736">MSFKLQPIRGTRDILRERLYFFNKVVNYAKNIANLYCYEEIITPIFEDSSVFHRTLGETSDVVSKETYTFVDRDKTSITLRPEFTAAIVRAMISNGLTQSLPLKFFTYGPVFRHERPQHCRYRQFNQINFEFLGPDDPKSDIEIICLALYLLRELNLEHLVKLEINTVGDSESRKNYSQALTSYLQKHKSSLSEDSLRRLEHNPLRILDSKDQNDKCILESAPSILNYLTPDAGQYYREVTSLLEFLNIKYHPNTKLVRGLDYYTHTVFEFTTELLGSQGTVLAGGRYNGLVKLMGGPSINAIGFAAGIERLVELHKKENGEISRQKNFHLIPIGEEAEKQALKIVEKLRGGGFNIYLDYNSSIKKRMQQANKLNASAVILFGDTEIQQSQYKVKDMKTGEGVLVDSDNLIDFLAKI</sequence>
<proteinExistence type="inferred from homology"/>
<evidence type="ECO:0000256" key="9">
    <source>
        <dbReference type="ARBA" id="ARBA00047639"/>
    </source>
</evidence>
<dbReference type="Gene3D" id="3.40.50.800">
    <property type="entry name" value="Anticodon-binding domain"/>
    <property type="match status" value="1"/>
</dbReference>
<dbReference type="PANTHER" id="PTHR43707:SF1">
    <property type="entry name" value="HISTIDINE--TRNA LIGASE, MITOCHONDRIAL-RELATED"/>
    <property type="match status" value="1"/>
</dbReference>
<dbReference type="GO" id="GO:0005737">
    <property type="term" value="C:cytoplasm"/>
    <property type="evidence" value="ECO:0007669"/>
    <property type="project" value="InterPro"/>
</dbReference>
<dbReference type="InterPro" id="IPR006195">
    <property type="entry name" value="aa-tRNA-synth_II"/>
</dbReference>
<reference evidence="12" key="1">
    <citation type="submission" date="2021-06" db="EMBL/GenBank/DDBJ databases">
        <authorList>
            <person name="Nardi T."/>
            <person name="Nardi T."/>
        </authorList>
    </citation>
    <scope>NUCLEOTIDE SEQUENCE</scope>
</reference>
<feature type="binding site" evidence="10">
    <location>
        <position position="113"/>
    </location>
    <ligand>
        <name>L-histidine</name>
        <dbReference type="ChEBI" id="CHEBI:57595"/>
    </ligand>
</feature>
<dbReference type="Pfam" id="PF03129">
    <property type="entry name" value="HGTP_anticodon"/>
    <property type="match status" value="1"/>
</dbReference>
<dbReference type="GO" id="GO:0004821">
    <property type="term" value="F:histidine-tRNA ligase activity"/>
    <property type="evidence" value="ECO:0007669"/>
    <property type="project" value="UniProtKB-EC"/>
</dbReference>
<dbReference type="InterPro" id="IPR045864">
    <property type="entry name" value="aa-tRNA-synth_II/BPL/LPL"/>
</dbReference>
<evidence type="ECO:0000256" key="3">
    <source>
        <dbReference type="ARBA" id="ARBA00022598"/>
    </source>
</evidence>
<dbReference type="GO" id="GO:0005524">
    <property type="term" value="F:ATP binding"/>
    <property type="evidence" value="ECO:0007669"/>
    <property type="project" value="UniProtKB-KW"/>
</dbReference>